<reference evidence="9 10" key="1">
    <citation type="submission" date="2018-08" db="EMBL/GenBank/DDBJ databases">
        <title>Pallidiluteibacterium maritimus gen. nov., sp. nov., isolated from coastal sediment.</title>
        <authorList>
            <person name="Zhou L.Y."/>
        </authorList>
    </citation>
    <scope>NUCLEOTIDE SEQUENCE [LARGE SCALE GENOMIC DNA]</scope>
    <source>
        <strain evidence="9 10">XSD2</strain>
    </source>
</reference>
<keyword evidence="4 7" id="KW-0812">Transmembrane</keyword>
<dbReference type="FunFam" id="2.60.40.1120:FF:000003">
    <property type="entry name" value="Outer membrane protein Omp121"/>
    <property type="match status" value="1"/>
</dbReference>
<dbReference type="Pfam" id="PF13715">
    <property type="entry name" value="CarbopepD_reg_2"/>
    <property type="match status" value="1"/>
</dbReference>
<keyword evidence="5 7" id="KW-0472">Membrane</keyword>
<keyword evidence="6 7" id="KW-0998">Cell outer membrane</keyword>
<comment type="subcellular location">
    <subcellularLocation>
        <location evidence="1 7">Cell outer membrane</location>
        <topology evidence="1 7">Multi-pass membrane protein</topology>
    </subcellularLocation>
</comment>
<evidence type="ECO:0000313" key="10">
    <source>
        <dbReference type="Proteomes" id="UP000265926"/>
    </source>
</evidence>
<keyword evidence="10" id="KW-1185">Reference proteome</keyword>
<dbReference type="InterPro" id="IPR039426">
    <property type="entry name" value="TonB-dep_rcpt-like"/>
</dbReference>
<dbReference type="PROSITE" id="PS52016">
    <property type="entry name" value="TONB_DEPENDENT_REC_3"/>
    <property type="match status" value="1"/>
</dbReference>
<evidence type="ECO:0000256" key="1">
    <source>
        <dbReference type="ARBA" id="ARBA00004571"/>
    </source>
</evidence>
<dbReference type="Pfam" id="PF07715">
    <property type="entry name" value="Plug"/>
    <property type="match status" value="1"/>
</dbReference>
<dbReference type="GO" id="GO:0009279">
    <property type="term" value="C:cell outer membrane"/>
    <property type="evidence" value="ECO:0007669"/>
    <property type="project" value="UniProtKB-SubCell"/>
</dbReference>
<evidence type="ECO:0000256" key="5">
    <source>
        <dbReference type="ARBA" id="ARBA00023136"/>
    </source>
</evidence>
<proteinExistence type="inferred from homology"/>
<evidence type="ECO:0000313" key="9">
    <source>
        <dbReference type="EMBL" id="RIJ49915.1"/>
    </source>
</evidence>
<gene>
    <name evidence="9" type="ORF">D1614_04000</name>
</gene>
<dbReference type="SUPFAM" id="SSF49464">
    <property type="entry name" value="Carboxypeptidase regulatory domain-like"/>
    <property type="match status" value="1"/>
</dbReference>
<evidence type="ECO:0000256" key="2">
    <source>
        <dbReference type="ARBA" id="ARBA00022448"/>
    </source>
</evidence>
<comment type="caution">
    <text evidence="9">The sequence shown here is derived from an EMBL/GenBank/DDBJ whole genome shotgun (WGS) entry which is preliminary data.</text>
</comment>
<evidence type="ECO:0000259" key="8">
    <source>
        <dbReference type="SMART" id="SM00965"/>
    </source>
</evidence>
<dbReference type="Gene3D" id="2.40.170.20">
    <property type="entry name" value="TonB-dependent receptor, beta-barrel domain"/>
    <property type="match status" value="1"/>
</dbReference>
<dbReference type="Proteomes" id="UP000265926">
    <property type="component" value="Unassembled WGS sequence"/>
</dbReference>
<dbReference type="Gene3D" id="2.170.130.10">
    <property type="entry name" value="TonB-dependent receptor, plug domain"/>
    <property type="match status" value="1"/>
</dbReference>
<dbReference type="Pfam" id="PF07660">
    <property type="entry name" value="STN"/>
    <property type="match status" value="1"/>
</dbReference>
<dbReference type="InterPro" id="IPR012910">
    <property type="entry name" value="Plug_dom"/>
</dbReference>
<keyword evidence="3 7" id="KW-1134">Transmembrane beta strand</keyword>
<feature type="domain" description="Secretin/TonB short N-terminal" evidence="8">
    <location>
        <begin position="70"/>
        <end position="121"/>
    </location>
</feature>
<evidence type="ECO:0000256" key="6">
    <source>
        <dbReference type="ARBA" id="ARBA00023237"/>
    </source>
</evidence>
<evidence type="ECO:0000256" key="4">
    <source>
        <dbReference type="ARBA" id="ARBA00022692"/>
    </source>
</evidence>
<dbReference type="OrthoDB" id="9768177at2"/>
<sequence>MKNFVKPLWLLTRRHKKKLMIMRNALLLILLSAFQVVASSSYSQTKKLSVSFEQATVRQVLAAVEKQSEFYFLYNSELIDVDKKVSVSVENATIDNILNQLFDKNDVGVLINDKYIILTPKTASTPDQKSVTGKVTDSKGEPLVGVTVVVKGTTHGTITNFDGSYTISDLSADAVLVFSFIGMETAEEQVGNQTNINVTLVSEAIGLEEVVVTALGIKREQKALGYSVQAVKGEDLQRVQGTDVATSLTGKVAGVLIENPTDFNTTPKISILGETPLIVIDGIAYANKTLNDISSEDIESLNVLKGPTASALYGFRGRAGAILITTKNGSSSNTGISVDLSTNTMFTAGYLAIPEKQSVYGRGENNTYQQTKDQSWGGAMDGSTQTQWDPIAKEYRDYAYLPVGKDNFKNFLEQGYITNNNVNVAFNQKGIALRSSLNWTQNKGRYPNAKVDKYTYTLGGDINLEKFRLTSNLSYTRRHTPNMGSNGYTSYDPMYTLLVNSSADFDVRDYKDYWLNPGVLQNNHFGYDLENDSYSGKNQNNPYYDRYERLNEVTRDIFNADLTVSYDVTNWLRATLRSGLDFYGDVGQLSLSQGSYTSLGDTGIPYFTYRSGLTFNGSRTGAYLVGKTSGMSSNSDLLLTGIKKFVDDKLEVEYLAGGTIFYQKDENINACTVGGISVPGFFSLAASVNPATVAEERRSQQVNSAYGRIALSWNKLVYVDVTGRNDWSSTLAGPGVDKSSRSYFYPSVSGSFIVSELIGESSKEWLDLFKIRGSWTQAKDPAGIYAINSVYTSVSSIWNDVSGTYAPDVLYDLANILPSATDTYEAGAQGIFFNKRLTADVSYFNRRNYDALTKGPLTSASGYNSMYINTEEETKRKGWIVALTGTPVETANLRWDMGLNWSTYKEVYSKLDPVYSANKPWVKVGERTDAYTIRTYQTVPSGEYAGQRIYKSGLLQRENFNSVIGYKSPDWIWGFNTSLQYKNWSLYASFDGVVGGMMSSTTEAYMWIQGVHPESVTPERALDVATPGSKNYLASGVMVVSGTYTTDSNTGEIIEDSRVFAPNDVFVTYKDYIRSLHGGTAWGGTGYEEDILDRTFLKLREVSLTYTFPKQMLAKIGPVKGASISFIGQNVLFWAKEFRYSDPDGGNENFADPSSRYIGANIKLSF</sequence>
<dbReference type="SMART" id="SM00965">
    <property type="entry name" value="STN"/>
    <property type="match status" value="1"/>
</dbReference>
<dbReference type="AlphaFoldDB" id="A0A399T4R6"/>
<dbReference type="EMBL" id="QWGR01000002">
    <property type="protein sequence ID" value="RIJ49915.1"/>
    <property type="molecule type" value="Genomic_DNA"/>
</dbReference>
<dbReference type="InterPro" id="IPR011662">
    <property type="entry name" value="Secretin/TonB_short_N"/>
</dbReference>
<evidence type="ECO:0000256" key="3">
    <source>
        <dbReference type="ARBA" id="ARBA00022452"/>
    </source>
</evidence>
<dbReference type="SUPFAM" id="SSF56935">
    <property type="entry name" value="Porins"/>
    <property type="match status" value="1"/>
</dbReference>
<dbReference type="InterPro" id="IPR037066">
    <property type="entry name" value="Plug_dom_sf"/>
</dbReference>
<name>A0A399T4R6_9BACT</name>
<organism evidence="9 10">
    <name type="scientific">Maribellus luteus</name>
    <dbReference type="NCBI Taxonomy" id="2305463"/>
    <lineage>
        <taxon>Bacteria</taxon>
        <taxon>Pseudomonadati</taxon>
        <taxon>Bacteroidota</taxon>
        <taxon>Bacteroidia</taxon>
        <taxon>Marinilabiliales</taxon>
        <taxon>Prolixibacteraceae</taxon>
        <taxon>Maribellus</taxon>
    </lineage>
</organism>
<dbReference type="InterPro" id="IPR023996">
    <property type="entry name" value="TonB-dep_OMP_SusC/RagA"/>
</dbReference>
<evidence type="ECO:0000256" key="7">
    <source>
        <dbReference type="PROSITE-ProRule" id="PRU01360"/>
    </source>
</evidence>
<comment type="similarity">
    <text evidence="7">Belongs to the TonB-dependent receptor family.</text>
</comment>
<dbReference type="Gene3D" id="2.60.40.1120">
    <property type="entry name" value="Carboxypeptidase-like, regulatory domain"/>
    <property type="match status" value="1"/>
</dbReference>
<keyword evidence="2 7" id="KW-0813">Transport</keyword>
<dbReference type="InterPro" id="IPR036942">
    <property type="entry name" value="Beta-barrel_TonB_sf"/>
</dbReference>
<dbReference type="InterPro" id="IPR008969">
    <property type="entry name" value="CarboxyPept-like_regulatory"/>
</dbReference>
<protein>
    <submittedName>
        <fullName evidence="9">SusC/RagA family TonB-linked outer membrane protein</fullName>
    </submittedName>
</protein>
<dbReference type="NCBIfam" id="TIGR04056">
    <property type="entry name" value="OMP_RagA_SusC"/>
    <property type="match status" value="1"/>
</dbReference>
<accession>A0A399T4R6</accession>